<dbReference type="RefSeq" id="WP_246233821.1">
    <property type="nucleotide sequence ID" value="NZ_JAAXPF010000005.1"/>
</dbReference>
<evidence type="ECO:0000256" key="3">
    <source>
        <dbReference type="ARBA" id="ARBA00022763"/>
    </source>
</evidence>
<gene>
    <name evidence="18" type="ORF">JOF50_002028</name>
</gene>
<keyword evidence="1" id="KW-0540">Nuclease</keyword>
<reference evidence="18 19" key="1">
    <citation type="submission" date="2024-06" db="EMBL/GenBank/DDBJ databases">
        <title>Sequencing the genomes of 1000 actinobacteria strains.</title>
        <authorList>
            <person name="Klenk H.-P."/>
        </authorList>
    </citation>
    <scope>NUCLEOTIDE SEQUENCE [LARGE SCALE GENOMIC DNA]</scope>
    <source>
        <strain evidence="18 19">DSM 44265</strain>
    </source>
</reference>
<evidence type="ECO:0000256" key="1">
    <source>
        <dbReference type="ARBA" id="ARBA00022722"/>
    </source>
</evidence>
<comment type="catalytic activity">
    <reaction evidence="13">
        <text>ATP + H2O = ADP + phosphate + H(+)</text>
        <dbReference type="Rhea" id="RHEA:13065"/>
        <dbReference type="ChEBI" id="CHEBI:15377"/>
        <dbReference type="ChEBI" id="CHEBI:15378"/>
        <dbReference type="ChEBI" id="CHEBI:30616"/>
        <dbReference type="ChEBI" id="CHEBI:43474"/>
        <dbReference type="ChEBI" id="CHEBI:456216"/>
        <dbReference type="EC" id="5.6.2.4"/>
    </reaction>
</comment>
<evidence type="ECO:0000256" key="8">
    <source>
        <dbReference type="ARBA" id="ARBA00023125"/>
    </source>
</evidence>
<dbReference type="CDD" id="cd17932">
    <property type="entry name" value="DEXQc_UvrD"/>
    <property type="match status" value="1"/>
</dbReference>
<dbReference type="EMBL" id="JBEPNZ010000001">
    <property type="protein sequence ID" value="MET3945229.1"/>
    <property type="molecule type" value="Genomic_DNA"/>
</dbReference>
<evidence type="ECO:0000256" key="9">
    <source>
        <dbReference type="ARBA" id="ARBA00023204"/>
    </source>
</evidence>
<evidence type="ECO:0000259" key="17">
    <source>
        <dbReference type="PROSITE" id="PS51217"/>
    </source>
</evidence>
<keyword evidence="5 14" id="KW-0347">Helicase</keyword>
<keyword evidence="6" id="KW-0269">Exonuclease</keyword>
<dbReference type="Gene3D" id="3.90.320.10">
    <property type="match status" value="1"/>
</dbReference>
<sequence>MRNPNPMSPTLLSRYLGQKFPPTEQQAAVIGAEPGPLLVVAGAGAGKTETMAARVVWLVANGYVRPDEVLGLTFTRKAAQEMGKRIRDRLDALAQNTDLVRRLDPSGELARNLQVIAPTVSTYDSYAGQLIREYGLLVPVEPDARLITDAELHAIATDVVVNYSGGLLTELGDNPSLSTVVENLLALSTSMGNELAAPDWVREHAHDFLAETESYPTGPRARVEFTKTLSGWRSKQEERTKLLPLVEELDAELRRRGVVTFNEQMSVAAKLARDHRTVGASQRARFRVIMLDEYQDTSHAQRVLLRSLFGEGADPELTVTAVGDPMQAIYGWRGATAANLEAFVEDFPTAQGPAPKKQLTTSWRNPPEVLDLANGVSDAVLGPAETRAVAALEARPGADAGDVTLGFFPHHDAEIAFVADRLAQEYREASETGRPFSAAALVRKNRHSPVLAAALEERGVPYEIVGLAGLLDVPEVADTVAVATMLVRPDDAAAALRILSGPAVGLGLADLQALATRASNLRGSAAETSLEHDPTDATEHLLAQLDDLTARAEEISASGDKPEGLTDALADLGEPERYSEEGLARMRDTAAKLRWLRTHSLGKRLSDVFADIIHVFGIRTEVLARSAASGAVHLDRLMEEVAAYPGTSLDGLLNYFELARKFEDGLAPGAVMVKEDRVQILTAHKAKGLEWDTVAVLHADAQTYKAKTETFLTLTRYLPTETFGDPDVYPFFAEVENRTDFEKAGKAWLKEVAGELAEESSRLFYVAVTRAAQRLIVTGSRRRDGVAKEAEPYGHFAAMRDRVPEASIVAWDDGADAEDEPAADNGDAAAGGPSQDTGRWPHYAPSPGDLAAADAVRAAMQELPPYAEGELFSLWERDATALIEEHEAAQAADVPVVMPGELTASDVVALRADPEQFARRARRPVPFKPNTYAKRGTAFHEWLEDYYGARPLLTEDELPGNDDAEVDRATLERLKRNFEASEWARRTPEYVEHPFELSLGDAVVRGRMDAVFAEPDGWVVVDWKTGEKPSRDAMESAQLQLAVYREAWRRIAHDGKPVRAVFFYVRTGETFAPRYLPDPEQLETMLGGAEPGPDTRPDTRPESGVTVTESEERQG</sequence>
<evidence type="ECO:0000256" key="2">
    <source>
        <dbReference type="ARBA" id="ARBA00022741"/>
    </source>
</evidence>
<dbReference type="SUPFAM" id="SSF52540">
    <property type="entry name" value="P-loop containing nucleoside triphosphate hydrolases"/>
    <property type="match status" value="1"/>
</dbReference>
<organism evidence="18 19">
    <name type="scientific">Corynebacterium mucifaciens</name>
    <dbReference type="NCBI Taxonomy" id="57171"/>
    <lineage>
        <taxon>Bacteria</taxon>
        <taxon>Bacillati</taxon>
        <taxon>Actinomycetota</taxon>
        <taxon>Actinomycetes</taxon>
        <taxon>Mycobacteriales</taxon>
        <taxon>Corynebacteriaceae</taxon>
        <taxon>Corynebacterium</taxon>
    </lineage>
</organism>
<dbReference type="InterPro" id="IPR027417">
    <property type="entry name" value="P-loop_NTPase"/>
</dbReference>
<dbReference type="InterPro" id="IPR011335">
    <property type="entry name" value="Restrct_endonuc-II-like"/>
</dbReference>
<keyword evidence="3" id="KW-0227">DNA damage</keyword>
<evidence type="ECO:0000313" key="18">
    <source>
        <dbReference type="EMBL" id="MET3945229.1"/>
    </source>
</evidence>
<feature type="domain" description="UvrD-like helicase ATP-binding" evidence="16">
    <location>
        <begin position="20"/>
        <end position="366"/>
    </location>
</feature>
<dbReference type="Gene3D" id="3.40.50.300">
    <property type="entry name" value="P-loop containing nucleotide triphosphate hydrolases"/>
    <property type="match status" value="4"/>
</dbReference>
<keyword evidence="7 14" id="KW-0067">ATP-binding</keyword>
<comment type="catalytic activity">
    <reaction evidence="11">
        <text>Couples ATP hydrolysis with the unwinding of duplex DNA by translocating in the 3'-5' direction.</text>
        <dbReference type="EC" id="5.6.2.4"/>
    </reaction>
</comment>
<evidence type="ECO:0000259" key="16">
    <source>
        <dbReference type="PROSITE" id="PS51198"/>
    </source>
</evidence>
<evidence type="ECO:0000256" key="13">
    <source>
        <dbReference type="ARBA" id="ARBA00048988"/>
    </source>
</evidence>
<evidence type="ECO:0000256" key="14">
    <source>
        <dbReference type="PROSITE-ProRule" id="PRU00560"/>
    </source>
</evidence>
<dbReference type="SUPFAM" id="SSF52980">
    <property type="entry name" value="Restriction endonuclease-like"/>
    <property type="match status" value="1"/>
</dbReference>
<comment type="caution">
    <text evidence="18">The sequence shown here is derived from an EMBL/GenBank/DDBJ whole genome shotgun (WGS) entry which is preliminary data.</text>
</comment>
<dbReference type="Proteomes" id="UP001549139">
    <property type="component" value="Unassembled WGS sequence"/>
</dbReference>
<feature type="compositionally biased region" description="Low complexity" evidence="15">
    <location>
        <begin position="823"/>
        <end position="833"/>
    </location>
</feature>
<evidence type="ECO:0000256" key="4">
    <source>
        <dbReference type="ARBA" id="ARBA00022801"/>
    </source>
</evidence>
<keyword evidence="2 14" id="KW-0547">Nucleotide-binding</keyword>
<evidence type="ECO:0000256" key="7">
    <source>
        <dbReference type="ARBA" id="ARBA00022840"/>
    </source>
</evidence>
<feature type="domain" description="UvrD-like helicase C-terminal" evidence="17">
    <location>
        <begin position="367"/>
        <end position="688"/>
    </location>
</feature>
<evidence type="ECO:0000256" key="12">
    <source>
        <dbReference type="ARBA" id="ARBA00034808"/>
    </source>
</evidence>
<accession>A0ABV2P062</accession>
<dbReference type="PANTHER" id="PTHR11070:SF55">
    <property type="entry name" value="DNA 3'-5' HELICASE"/>
    <property type="match status" value="1"/>
</dbReference>
<evidence type="ECO:0000256" key="11">
    <source>
        <dbReference type="ARBA" id="ARBA00034617"/>
    </source>
</evidence>
<keyword evidence="8" id="KW-0238">DNA-binding</keyword>
<dbReference type="Pfam" id="PF13361">
    <property type="entry name" value="UvrD_C"/>
    <property type="match status" value="1"/>
</dbReference>
<dbReference type="InterPro" id="IPR000212">
    <property type="entry name" value="DNA_helicase_UvrD/REP"/>
</dbReference>
<keyword evidence="10" id="KW-0413">Isomerase</keyword>
<dbReference type="GO" id="GO:0003678">
    <property type="term" value="F:DNA helicase activity"/>
    <property type="evidence" value="ECO:0007669"/>
    <property type="project" value="UniProtKB-EC"/>
</dbReference>
<dbReference type="EC" id="5.6.2.4" evidence="12"/>
<dbReference type="PROSITE" id="PS51198">
    <property type="entry name" value="UVRD_HELICASE_ATP_BIND"/>
    <property type="match status" value="1"/>
</dbReference>
<feature type="region of interest" description="Disordered" evidence="15">
    <location>
        <begin position="816"/>
        <end position="847"/>
    </location>
</feature>
<keyword evidence="4 14" id="KW-0378">Hydrolase</keyword>
<evidence type="ECO:0000256" key="15">
    <source>
        <dbReference type="SAM" id="MobiDB-lite"/>
    </source>
</evidence>
<evidence type="ECO:0000256" key="10">
    <source>
        <dbReference type="ARBA" id="ARBA00023235"/>
    </source>
</evidence>
<dbReference type="InterPro" id="IPR014017">
    <property type="entry name" value="DNA_helicase_UvrD-like_C"/>
</dbReference>
<keyword evidence="9" id="KW-0234">DNA repair</keyword>
<dbReference type="Pfam" id="PF00580">
    <property type="entry name" value="UvrD-helicase"/>
    <property type="match status" value="1"/>
</dbReference>
<dbReference type="PANTHER" id="PTHR11070">
    <property type="entry name" value="UVRD / RECB / PCRA DNA HELICASE FAMILY MEMBER"/>
    <property type="match status" value="1"/>
</dbReference>
<protein>
    <recommendedName>
        <fullName evidence="12">DNA 3'-5' helicase</fullName>
        <ecNumber evidence="12">5.6.2.4</ecNumber>
    </recommendedName>
</protein>
<evidence type="ECO:0000256" key="6">
    <source>
        <dbReference type="ARBA" id="ARBA00022839"/>
    </source>
</evidence>
<dbReference type="Gene3D" id="1.10.486.10">
    <property type="entry name" value="PCRA, domain 4"/>
    <property type="match status" value="1"/>
</dbReference>
<evidence type="ECO:0000313" key="19">
    <source>
        <dbReference type="Proteomes" id="UP001549139"/>
    </source>
</evidence>
<dbReference type="PROSITE" id="PS51217">
    <property type="entry name" value="UVRD_HELICASE_CTER"/>
    <property type="match status" value="1"/>
</dbReference>
<dbReference type="Pfam" id="PF12705">
    <property type="entry name" value="PDDEXK_1"/>
    <property type="match status" value="1"/>
</dbReference>
<dbReference type="InterPro" id="IPR038726">
    <property type="entry name" value="PDDEXK_AddAB-type"/>
</dbReference>
<evidence type="ECO:0000256" key="5">
    <source>
        <dbReference type="ARBA" id="ARBA00022806"/>
    </source>
</evidence>
<dbReference type="InterPro" id="IPR011604">
    <property type="entry name" value="PDDEXK-like_dom_sf"/>
</dbReference>
<keyword evidence="19" id="KW-1185">Reference proteome</keyword>
<proteinExistence type="predicted"/>
<dbReference type="GO" id="GO:0016787">
    <property type="term" value="F:hydrolase activity"/>
    <property type="evidence" value="ECO:0007669"/>
    <property type="project" value="UniProtKB-KW"/>
</dbReference>
<name>A0ABV2P062_9CORY</name>
<dbReference type="InterPro" id="IPR014016">
    <property type="entry name" value="UvrD-like_ATP-bd"/>
</dbReference>
<feature type="binding site" evidence="14">
    <location>
        <begin position="41"/>
        <end position="48"/>
    </location>
    <ligand>
        <name>ATP</name>
        <dbReference type="ChEBI" id="CHEBI:30616"/>
    </ligand>
</feature>
<feature type="region of interest" description="Disordered" evidence="15">
    <location>
        <begin position="1075"/>
        <end position="1115"/>
    </location>
</feature>